<dbReference type="PANTHER" id="PTHR47932">
    <property type="entry name" value="ATPASE EXPRESSION PROTEIN 3"/>
    <property type="match status" value="1"/>
</dbReference>
<organism evidence="3 4">
    <name type="scientific">Forsythia ovata</name>
    <dbReference type="NCBI Taxonomy" id="205694"/>
    <lineage>
        <taxon>Eukaryota</taxon>
        <taxon>Viridiplantae</taxon>
        <taxon>Streptophyta</taxon>
        <taxon>Embryophyta</taxon>
        <taxon>Tracheophyta</taxon>
        <taxon>Spermatophyta</taxon>
        <taxon>Magnoliopsida</taxon>
        <taxon>eudicotyledons</taxon>
        <taxon>Gunneridae</taxon>
        <taxon>Pentapetalae</taxon>
        <taxon>asterids</taxon>
        <taxon>lamiids</taxon>
        <taxon>Lamiales</taxon>
        <taxon>Oleaceae</taxon>
        <taxon>Forsythieae</taxon>
        <taxon>Forsythia</taxon>
    </lineage>
</organism>
<proteinExistence type="predicted"/>
<dbReference type="AlphaFoldDB" id="A0ABD1VIA6"/>
<feature type="repeat" description="PPR" evidence="2">
    <location>
        <begin position="460"/>
        <end position="494"/>
    </location>
</feature>
<feature type="repeat" description="PPR" evidence="2">
    <location>
        <begin position="176"/>
        <end position="212"/>
    </location>
</feature>
<feature type="repeat" description="PPR" evidence="2">
    <location>
        <begin position="248"/>
        <end position="282"/>
    </location>
</feature>
<name>A0ABD1VIA6_9LAMI</name>
<evidence type="ECO:0000256" key="1">
    <source>
        <dbReference type="ARBA" id="ARBA00022737"/>
    </source>
</evidence>
<dbReference type="InterPro" id="IPR002885">
    <property type="entry name" value="PPR_rpt"/>
</dbReference>
<feature type="repeat" description="PPR" evidence="2">
    <location>
        <begin position="213"/>
        <end position="247"/>
    </location>
</feature>
<keyword evidence="4" id="KW-1185">Reference proteome</keyword>
<feature type="repeat" description="PPR" evidence="2">
    <location>
        <begin position="389"/>
        <end position="419"/>
    </location>
</feature>
<protein>
    <submittedName>
        <fullName evidence="3">Pentatricopeptide repeat-containing protein</fullName>
    </submittedName>
</protein>
<dbReference type="Gene3D" id="1.25.40.10">
    <property type="entry name" value="Tetratricopeptide repeat domain"/>
    <property type="match status" value="4"/>
</dbReference>
<feature type="repeat" description="PPR" evidence="2">
    <location>
        <begin position="425"/>
        <end position="459"/>
    </location>
</feature>
<evidence type="ECO:0000256" key="2">
    <source>
        <dbReference type="PROSITE-ProRule" id="PRU00708"/>
    </source>
</evidence>
<comment type="caution">
    <text evidence="3">The sequence shown here is derived from an EMBL/GenBank/DDBJ whole genome shotgun (WGS) entry which is preliminary data.</text>
</comment>
<dbReference type="PROSITE" id="PS51375">
    <property type="entry name" value="PPR"/>
    <property type="match status" value="10"/>
</dbReference>
<accession>A0ABD1VIA6</accession>
<dbReference type="InterPro" id="IPR011990">
    <property type="entry name" value="TPR-like_helical_dom_sf"/>
</dbReference>
<feature type="repeat" description="PPR" evidence="2">
    <location>
        <begin position="319"/>
        <end position="353"/>
    </location>
</feature>
<evidence type="ECO:0000313" key="4">
    <source>
        <dbReference type="Proteomes" id="UP001604277"/>
    </source>
</evidence>
<feature type="repeat" description="PPR" evidence="2">
    <location>
        <begin position="284"/>
        <end position="318"/>
    </location>
</feature>
<dbReference type="Pfam" id="PF13041">
    <property type="entry name" value="PPR_2"/>
    <property type="match status" value="4"/>
</dbReference>
<dbReference type="PANTHER" id="PTHR47932:SF62">
    <property type="entry name" value="EXPRESSED PROTEIN"/>
    <property type="match status" value="1"/>
</dbReference>
<dbReference type="NCBIfam" id="TIGR00756">
    <property type="entry name" value="PPR"/>
    <property type="match status" value="8"/>
</dbReference>
<gene>
    <name evidence="3" type="ORF">Fot_18476</name>
</gene>
<feature type="repeat" description="PPR" evidence="2">
    <location>
        <begin position="102"/>
        <end position="136"/>
    </location>
</feature>
<keyword evidence="1" id="KW-0677">Repeat</keyword>
<evidence type="ECO:0000313" key="3">
    <source>
        <dbReference type="EMBL" id="KAL2537085.1"/>
    </source>
</evidence>
<dbReference type="Proteomes" id="UP001604277">
    <property type="component" value="Unassembled WGS sequence"/>
</dbReference>
<feature type="repeat" description="PPR" evidence="2">
    <location>
        <begin position="354"/>
        <end position="388"/>
    </location>
</feature>
<sequence>MSLWAQRVPISKIFSAAFLHVHAQKESSHSHSSTLWFVKVVCTLCVRDSQFLTIFSSDYFRKNLNPFIAFSVIQHINSRLNNPRLAFSFFQYTRLNLNLIHSIPTFELLLRSLCQMGLHDLANLAYEYMKTDGFFPNSPLLDYIVSSFVNAGRFSTAKEILILQAELYNEKAEVVSSFVCNNLLSLLCKTHRVDEAVNFFRDHILRLRGFCPDTCSFNIIMRGLCRVAKVDKAFEFFDIMRSFDCFPDLVTYNTLINGLCRVGNVDRARMLLRGLQSQGDFFPDIVTFTSIISGYCKLGKMEEAADLFDEMSNCGIRPNLITFNVLIDGFGKKGDMVSASEIYERMVGGGCHPDVFSFTILIDGHCRAGGLEQGLKLWDEMNERKVSPNLFTFSVLINALCKENRLNEARDLLRQMRWREDIIPQPFIYNPVIDGFSKSGNVDEANAIVAEMEAKGCSPDKLTFTILILGHCMKGRMSEAISIFNKMLTVGCVPDSITTNSLVSCLRKAGMANEAYKIEQSISNEVHSGLSTSERNKSFRTNIDIIVAV</sequence>
<dbReference type="EMBL" id="JBFOLJ010000005">
    <property type="protein sequence ID" value="KAL2537085.1"/>
    <property type="molecule type" value="Genomic_DNA"/>
</dbReference>
<reference evidence="4" key="1">
    <citation type="submission" date="2024-07" db="EMBL/GenBank/DDBJ databases">
        <title>Two chromosome-level genome assemblies of Korean endemic species Abeliophyllum distichum and Forsythia ovata (Oleaceae).</title>
        <authorList>
            <person name="Jang H."/>
        </authorList>
    </citation>
    <scope>NUCLEOTIDE SEQUENCE [LARGE SCALE GENOMIC DNA]</scope>
</reference>
<dbReference type="Pfam" id="PF01535">
    <property type="entry name" value="PPR"/>
    <property type="match status" value="2"/>
</dbReference>